<dbReference type="InterPro" id="IPR014756">
    <property type="entry name" value="Ig_E-set"/>
</dbReference>
<sequence length="846" mass="94687">MGTLGSSHVNKEGSRGVARMNHRELQFKVSASSQISTHQIETESYKSAELEELENASTYLFRTDAGGQVKIYVGRRKKRYIVYIEVSFLPQCVSKKELLLSWGVYRSDSTSIYPLVPQSSTSGTKSSISRTPFTQNSLGAHTLQMEFESIQAPFYFSFLLLCPSSAASDLKEIKTHRKTNFCVPVGLGSGSPAPLGISFLNDGSVNFALFSRNAENVVLCLYDDMEGEPSLEIELDPYINRTGDIWHVSMETVTPYMSYGYRCRGINPREKGDICHESHVLLDPYAKGLHKCFTDQPGSVPLVRYLGNLVKEPSFDWSGEIRPCLPLEKLVVYRLNVEHFTKDRSSRLPSDVAGTFSGLIEKLHHFKGLGFNAILLEPIFSFDEQKGPYFPYNFFSAMNSYGPAHDCISAANSMKEMVRVMHENNIEILLEVVFTHTAECAAQTIGLQGIDDKSYYVFDEDKESKDRSALNCNYPIVQRMILDSLRYWVTEFHLDGFCFINASSLLRGPTGEYLSRPPLIEAIAFDPLLSKTKVIADCLGPCSLASKDIRFPHWKRWAEMNMKFCSDVRNFLRGEGLLSNLATRLCGSADIFLDGRGPAFAFNFIARNFGLSLVDLVSFSSSKLSSELSWNCGEEGPTNKAVVLERRLKQIRNALFILYMSMGVPVLNMGDECGQSSGGSSSYSDRKSFDWDAPSTAFGVQVTQFISFLSSLRMRRSDFLQRKIFMRVEDVEWHGSDLAQPRWEDPSSKFLAMTLKADIDSSEPNSKPSHGNDLFIALNAKDSSETLILPPSSQGMAWFRLVDTALPFPGFFLTDGVPVIEQKPGLLAYEMKSHSCTLFEARSPLA</sequence>
<dbReference type="InterPro" id="IPR013783">
    <property type="entry name" value="Ig-like_fold"/>
</dbReference>
<evidence type="ECO:0000256" key="5">
    <source>
        <dbReference type="ARBA" id="ARBA00022946"/>
    </source>
</evidence>
<dbReference type="SUPFAM" id="SSF51445">
    <property type="entry name" value="(Trans)glycosidases"/>
    <property type="match status" value="1"/>
</dbReference>
<dbReference type="GO" id="GO:0009507">
    <property type="term" value="C:chloroplast"/>
    <property type="evidence" value="ECO:0007669"/>
    <property type="project" value="UniProtKB-SubCell"/>
</dbReference>
<evidence type="ECO:0000256" key="4">
    <source>
        <dbReference type="ARBA" id="ARBA00022640"/>
    </source>
</evidence>
<dbReference type="CDD" id="cd02856">
    <property type="entry name" value="E_set_GDE_Isoamylase_N"/>
    <property type="match status" value="1"/>
</dbReference>
<dbReference type="PANTHER" id="PTHR43002">
    <property type="entry name" value="GLYCOGEN DEBRANCHING ENZYME"/>
    <property type="match status" value="1"/>
</dbReference>
<dbReference type="OrthoDB" id="204980at2759"/>
<dbReference type="GO" id="GO:0019252">
    <property type="term" value="P:starch biosynthetic process"/>
    <property type="evidence" value="ECO:0007669"/>
    <property type="project" value="InterPro"/>
</dbReference>
<evidence type="ECO:0000313" key="7">
    <source>
        <dbReference type="EMBL" id="KAF5203756.1"/>
    </source>
</evidence>
<dbReference type="InterPro" id="IPR017853">
    <property type="entry name" value="GH"/>
</dbReference>
<evidence type="ECO:0000256" key="3">
    <source>
        <dbReference type="ARBA" id="ARBA00022528"/>
    </source>
</evidence>
<gene>
    <name evidence="7" type="ORF">FRX31_006651</name>
</gene>
<dbReference type="Gene3D" id="2.60.40.1180">
    <property type="entry name" value="Golgi alpha-mannosidase II"/>
    <property type="match status" value="1"/>
</dbReference>
<evidence type="ECO:0000259" key="6">
    <source>
        <dbReference type="SMART" id="SM00642"/>
    </source>
</evidence>
<feature type="domain" description="Glycosyl hydrolase family 13 catalytic" evidence="6">
    <location>
        <begin position="329"/>
        <end position="713"/>
    </location>
</feature>
<dbReference type="CDD" id="cd11346">
    <property type="entry name" value="AmyAc_plant_IsoA"/>
    <property type="match status" value="1"/>
</dbReference>
<reference evidence="7 8" key="1">
    <citation type="submission" date="2020-06" db="EMBL/GenBank/DDBJ databases">
        <title>Transcriptomic and genomic resources for Thalictrum thalictroides and T. hernandezii: Facilitating candidate gene discovery in an emerging model plant lineage.</title>
        <authorList>
            <person name="Arias T."/>
            <person name="Riano-Pachon D.M."/>
            <person name="Di Stilio V.S."/>
        </authorList>
    </citation>
    <scope>NUCLEOTIDE SEQUENCE [LARGE SCALE GENOMIC DNA]</scope>
    <source>
        <strain evidence="8">cv. WT478/WT964</strain>
        <tissue evidence="7">Leaves</tissue>
    </source>
</reference>
<name>A0A7J6X1Z8_THATH</name>
<dbReference type="InterPro" id="IPR044505">
    <property type="entry name" value="GlgX_Isoamylase_N_E_set"/>
</dbReference>
<dbReference type="Pfam" id="PF21156">
    <property type="entry name" value="ISOA1-3_C"/>
    <property type="match status" value="1"/>
</dbReference>
<comment type="subcellular location">
    <subcellularLocation>
        <location evidence="1">Plastid</location>
        <location evidence="1">Chloroplast</location>
    </subcellularLocation>
</comment>
<dbReference type="Gene3D" id="3.20.20.80">
    <property type="entry name" value="Glycosidases"/>
    <property type="match status" value="1"/>
</dbReference>
<proteinExistence type="inferred from homology"/>
<accession>A0A7J6X1Z8</accession>
<evidence type="ECO:0000313" key="8">
    <source>
        <dbReference type="Proteomes" id="UP000554482"/>
    </source>
</evidence>
<dbReference type="EMBL" id="JABWDY010006322">
    <property type="protein sequence ID" value="KAF5203756.1"/>
    <property type="molecule type" value="Genomic_DNA"/>
</dbReference>
<dbReference type="Proteomes" id="UP000554482">
    <property type="component" value="Unassembled WGS sequence"/>
</dbReference>
<keyword evidence="3" id="KW-0150">Chloroplast</keyword>
<dbReference type="InterPro" id="IPR048650">
    <property type="entry name" value="ISOA1-3-like_C"/>
</dbReference>
<dbReference type="AlphaFoldDB" id="A0A7J6X1Z8"/>
<evidence type="ECO:0000256" key="1">
    <source>
        <dbReference type="ARBA" id="ARBA00004229"/>
    </source>
</evidence>
<evidence type="ECO:0000256" key="2">
    <source>
        <dbReference type="ARBA" id="ARBA00008061"/>
    </source>
</evidence>
<comment type="similarity">
    <text evidence="2">Belongs to the glycosyl hydrolase 13 family.</text>
</comment>
<dbReference type="InterPro" id="IPR013780">
    <property type="entry name" value="Glyco_hydro_b"/>
</dbReference>
<dbReference type="GO" id="GO:0019156">
    <property type="term" value="F:isoamylase activity"/>
    <property type="evidence" value="ECO:0007669"/>
    <property type="project" value="InterPro"/>
</dbReference>
<keyword evidence="5" id="KW-0809">Transit peptide</keyword>
<keyword evidence="8" id="KW-1185">Reference proteome</keyword>
<dbReference type="SUPFAM" id="SSF81296">
    <property type="entry name" value="E set domains"/>
    <property type="match status" value="1"/>
</dbReference>
<dbReference type="SUPFAM" id="SSF51011">
    <property type="entry name" value="Glycosyl hydrolase domain"/>
    <property type="match status" value="1"/>
</dbReference>
<dbReference type="Pfam" id="PF02922">
    <property type="entry name" value="CBM_48"/>
    <property type="match status" value="1"/>
</dbReference>
<dbReference type="SMART" id="SM00642">
    <property type="entry name" value="Aamy"/>
    <property type="match status" value="1"/>
</dbReference>
<dbReference type="InterPro" id="IPR006047">
    <property type="entry name" value="GH13_cat_dom"/>
</dbReference>
<dbReference type="InterPro" id="IPR044096">
    <property type="entry name" value="AmyAc_plant_ISA2"/>
</dbReference>
<protein>
    <submittedName>
        <fullName evidence="7">Glycogen debranching enzyme</fullName>
    </submittedName>
</protein>
<comment type="caution">
    <text evidence="7">The sequence shown here is derived from an EMBL/GenBank/DDBJ whole genome shotgun (WGS) entry which is preliminary data.</text>
</comment>
<dbReference type="Pfam" id="PF00128">
    <property type="entry name" value="Alpha-amylase"/>
    <property type="match status" value="1"/>
</dbReference>
<keyword evidence="4" id="KW-0934">Plastid</keyword>
<organism evidence="7 8">
    <name type="scientific">Thalictrum thalictroides</name>
    <name type="common">Rue-anemone</name>
    <name type="synonym">Anemone thalictroides</name>
    <dbReference type="NCBI Taxonomy" id="46969"/>
    <lineage>
        <taxon>Eukaryota</taxon>
        <taxon>Viridiplantae</taxon>
        <taxon>Streptophyta</taxon>
        <taxon>Embryophyta</taxon>
        <taxon>Tracheophyta</taxon>
        <taxon>Spermatophyta</taxon>
        <taxon>Magnoliopsida</taxon>
        <taxon>Ranunculales</taxon>
        <taxon>Ranunculaceae</taxon>
        <taxon>Thalictroideae</taxon>
        <taxon>Thalictrum</taxon>
    </lineage>
</organism>
<dbReference type="Gene3D" id="2.60.40.10">
    <property type="entry name" value="Immunoglobulins"/>
    <property type="match status" value="1"/>
</dbReference>
<dbReference type="InterPro" id="IPR004193">
    <property type="entry name" value="Glyco_hydro_13_N"/>
</dbReference>